<dbReference type="AlphaFoldDB" id="A0A6J7I3G1"/>
<dbReference type="FunFam" id="3.10.290.10:FF:000001">
    <property type="entry name" value="30S ribosomal protein S4"/>
    <property type="match status" value="1"/>
</dbReference>
<dbReference type="Gene3D" id="3.10.290.10">
    <property type="entry name" value="RNA-binding S4 domain"/>
    <property type="match status" value="1"/>
</dbReference>
<dbReference type="SMART" id="SM01390">
    <property type="entry name" value="Ribosomal_S4"/>
    <property type="match status" value="1"/>
</dbReference>
<dbReference type="InterPro" id="IPR001912">
    <property type="entry name" value="Ribosomal_uS4_N"/>
</dbReference>
<dbReference type="Gene3D" id="1.10.1050.10">
    <property type="entry name" value="Ribosomal Protein S4 Delta 41, Chain A, domain 1"/>
    <property type="match status" value="1"/>
</dbReference>
<dbReference type="HAMAP" id="MF_01306_B">
    <property type="entry name" value="Ribosomal_uS4_B"/>
    <property type="match status" value="1"/>
</dbReference>
<dbReference type="GO" id="GO:0015935">
    <property type="term" value="C:small ribosomal subunit"/>
    <property type="evidence" value="ECO:0007669"/>
    <property type="project" value="InterPro"/>
</dbReference>
<proteinExistence type="inferred from homology"/>
<evidence type="ECO:0000256" key="3">
    <source>
        <dbReference type="ARBA" id="ARBA00022884"/>
    </source>
</evidence>
<dbReference type="NCBIfam" id="TIGR01017">
    <property type="entry name" value="rpsD_bact"/>
    <property type="match status" value="1"/>
</dbReference>
<evidence type="ECO:0000256" key="4">
    <source>
        <dbReference type="ARBA" id="ARBA00022980"/>
    </source>
</evidence>
<dbReference type="Pfam" id="PF01479">
    <property type="entry name" value="S4"/>
    <property type="match status" value="1"/>
</dbReference>
<evidence type="ECO:0000259" key="7">
    <source>
        <dbReference type="SMART" id="SM00363"/>
    </source>
</evidence>
<keyword evidence="5" id="KW-0687">Ribonucleoprotein</keyword>
<feature type="domain" description="RNA-binding S4" evidence="7">
    <location>
        <begin position="103"/>
        <end position="166"/>
    </location>
</feature>
<name>A0A6J7I3G1_9ZZZZ</name>
<evidence type="ECO:0000313" key="9">
    <source>
        <dbReference type="EMBL" id="CAB4925239.1"/>
    </source>
</evidence>
<feature type="domain" description="Small ribosomal subunit protein uS4 N-terminal" evidence="8">
    <location>
        <begin position="3"/>
        <end position="102"/>
    </location>
</feature>
<dbReference type="InterPro" id="IPR002942">
    <property type="entry name" value="S4_RNA-bd"/>
</dbReference>
<dbReference type="InterPro" id="IPR022801">
    <property type="entry name" value="Ribosomal_uS4"/>
</dbReference>
<dbReference type="CDD" id="cd00165">
    <property type="entry name" value="S4"/>
    <property type="match status" value="1"/>
</dbReference>
<organism evidence="9">
    <name type="scientific">freshwater metagenome</name>
    <dbReference type="NCBI Taxonomy" id="449393"/>
    <lineage>
        <taxon>unclassified sequences</taxon>
        <taxon>metagenomes</taxon>
        <taxon>ecological metagenomes</taxon>
    </lineage>
</organism>
<evidence type="ECO:0000256" key="5">
    <source>
        <dbReference type="ARBA" id="ARBA00023274"/>
    </source>
</evidence>
<dbReference type="GO" id="GO:0003735">
    <property type="term" value="F:structural constituent of ribosome"/>
    <property type="evidence" value="ECO:0007669"/>
    <property type="project" value="InterPro"/>
</dbReference>
<dbReference type="PROSITE" id="PS50889">
    <property type="entry name" value="S4"/>
    <property type="match status" value="1"/>
</dbReference>
<gene>
    <name evidence="9" type="ORF">UFOPK3564_02063</name>
</gene>
<reference evidence="9" key="1">
    <citation type="submission" date="2020-05" db="EMBL/GenBank/DDBJ databases">
        <authorList>
            <person name="Chiriac C."/>
            <person name="Salcher M."/>
            <person name="Ghai R."/>
            <person name="Kavagutti S V."/>
        </authorList>
    </citation>
    <scope>NUCLEOTIDE SEQUENCE</scope>
</reference>
<protein>
    <submittedName>
        <fullName evidence="9">Unannotated protein</fullName>
    </submittedName>
</protein>
<dbReference type="PANTHER" id="PTHR11831">
    <property type="entry name" value="30S 40S RIBOSOMAL PROTEIN"/>
    <property type="match status" value="1"/>
</dbReference>
<sequence>MGRYTGPVERLSRREGVDLELKGARRLAGKGALERRGALPPGQHGGGRRVKTSVYAQQLREKQRAKRYYGIREKQFRNLMNEASKRNAENTVTGERMLQLLESRVDNIIVRLGFASTRAQARQFVSHGHVLVNGVRHTVASARLSPGDVVTIKDGSPVRQIATESTELIAIVPAWLEADHDGLSGRVLRLPDRHEIQVPITEHLIVELSGRS</sequence>
<dbReference type="Pfam" id="PF00163">
    <property type="entry name" value="Ribosomal_S4"/>
    <property type="match status" value="1"/>
</dbReference>
<keyword evidence="3" id="KW-0694">RNA-binding</keyword>
<evidence type="ECO:0000256" key="2">
    <source>
        <dbReference type="ARBA" id="ARBA00022730"/>
    </source>
</evidence>
<accession>A0A6J7I3G1</accession>
<keyword evidence="2" id="KW-0699">rRNA-binding</keyword>
<dbReference type="SMART" id="SM00363">
    <property type="entry name" value="S4"/>
    <property type="match status" value="1"/>
</dbReference>
<dbReference type="NCBIfam" id="NF003717">
    <property type="entry name" value="PRK05327.1"/>
    <property type="match status" value="1"/>
</dbReference>
<dbReference type="PANTHER" id="PTHR11831:SF4">
    <property type="entry name" value="SMALL RIBOSOMAL SUBUNIT PROTEIN US4M"/>
    <property type="match status" value="1"/>
</dbReference>
<dbReference type="GO" id="GO:0006412">
    <property type="term" value="P:translation"/>
    <property type="evidence" value="ECO:0007669"/>
    <property type="project" value="InterPro"/>
</dbReference>
<dbReference type="GO" id="GO:0019843">
    <property type="term" value="F:rRNA binding"/>
    <property type="evidence" value="ECO:0007669"/>
    <property type="project" value="UniProtKB-KW"/>
</dbReference>
<dbReference type="GO" id="GO:0042274">
    <property type="term" value="P:ribosomal small subunit biogenesis"/>
    <property type="evidence" value="ECO:0007669"/>
    <property type="project" value="TreeGrafter"/>
</dbReference>
<dbReference type="InterPro" id="IPR036986">
    <property type="entry name" value="S4_RNA-bd_sf"/>
</dbReference>
<dbReference type="InterPro" id="IPR005709">
    <property type="entry name" value="Ribosomal_uS4_bac-type"/>
</dbReference>
<evidence type="ECO:0000259" key="8">
    <source>
        <dbReference type="SMART" id="SM01390"/>
    </source>
</evidence>
<evidence type="ECO:0000256" key="6">
    <source>
        <dbReference type="SAM" id="MobiDB-lite"/>
    </source>
</evidence>
<keyword evidence="4" id="KW-0689">Ribosomal protein</keyword>
<comment type="similarity">
    <text evidence="1">Belongs to the universal ribosomal protein uS4 family.</text>
</comment>
<feature type="region of interest" description="Disordered" evidence="6">
    <location>
        <begin position="31"/>
        <end position="51"/>
    </location>
</feature>
<dbReference type="EMBL" id="CAFBMK010000128">
    <property type="protein sequence ID" value="CAB4925239.1"/>
    <property type="molecule type" value="Genomic_DNA"/>
</dbReference>
<evidence type="ECO:0000256" key="1">
    <source>
        <dbReference type="ARBA" id="ARBA00007465"/>
    </source>
</evidence>
<dbReference type="SUPFAM" id="SSF55174">
    <property type="entry name" value="Alpha-L RNA-binding motif"/>
    <property type="match status" value="1"/>
</dbReference>